<keyword evidence="12" id="KW-0479">Metal-binding</keyword>
<comment type="similarity">
    <text evidence="10 12">Belongs to the fluoride channel Fluc/FEX (TC 1.A.43) family.</text>
</comment>
<evidence type="ECO:0000256" key="6">
    <source>
        <dbReference type="ARBA" id="ARBA00023053"/>
    </source>
</evidence>
<evidence type="ECO:0000256" key="12">
    <source>
        <dbReference type="HAMAP-Rule" id="MF_00454"/>
    </source>
</evidence>
<evidence type="ECO:0000256" key="5">
    <source>
        <dbReference type="ARBA" id="ARBA00022989"/>
    </source>
</evidence>
<evidence type="ECO:0000256" key="1">
    <source>
        <dbReference type="ARBA" id="ARBA00004651"/>
    </source>
</evidence>
<evidence type="ECO:0000313" key="14">
    <source>
        <dbReference type="Proteomes" id="UP000285092"/>
    </source>
</evidence>
<evidence type="ECO:0000256" key="9">
    <source>
        <dbReference type="ARBA" id="ARBA00023303"/>
    </source>
</evidence>
<comment type="catalytic activity">
    <reaction evidence="11">
        <text>fluoride(in) = fluoride(out)</text>
        <dbReference type="Rhea" id="RHEA:76159"/>
        <dbReference type="ChEBI" id="CHEBI:17051"/>
    </reaction>
    <physiologicalReaction direction="left-to-right" evidence="11">
        <dbReference type="Rhea" id="RHEA:76160"/>
    </physiologicalReaction>
</comment>
<dbReference type="EMBL" id="QXFK01000016">
    <property type="protein sequence ID" value="RIV77994.1"/>
    <property type="molecule type" value="Genomic_DNA"/>
</dbReference>
<evidence type="ECO:0000256" key="7">
    <source>
        <dbReference type="ARBA" id="ARBA00023065"/>
    </source>
</evidence>
<dbReference type="GO" id="GO:0062054">
    <property type="term" value="F:fluoride channel activity"/>
    <property type="evidence" value="ECO:0007669"/>
    <property type="project" value="UniProtKB-UniRule"/>
</dbReference>
<dbReference type="HAMAP" id="MF_00454">
    <property type="entry name" value="FluC"/>
    <property type="match status" value="1"/>
</dbReference>
<dbReference type="GO" id="GO:0140114">
    <property type="term" value="P:cellular detoxification of fluoride"/>
    <property type="evidence" value="ECO:0007669"/>
    <property type="project" value="UniProtKB-UniRule"/>
</dbReference>
<keyword evidence="14" id="KW-1185">Reference proteome</keyword>
<organism evidence="13 14">
    <name type="scientific">Pelagerythrobacter aerophilus</name>
    <dbReference type="NCBI Taxonomy" id="2306995"/>
    <lineage>
        <taxon>Bacteria</taxon>
        <taxon>Pseudomonadati</taxon>
        <taxon>Pseudomonadota</taxon>
        <taxon>Alphaproteobacteria</taxon>
        <taxon>Sphingomonadales</taxon>
        <taxon>Erythrobacteraceae</taxon>
        <taxon>Pelagerythrobacter</taxon>
    </lineage>
</organism>
<evidence type="ECO:0000256" key="4">
    <source>
        <dbReference type="ARBA" id="ARBA00022692"/>
    </source>
</evidence>
<dbReference type="GO" id="GO:0005886">
    <property type="term" value="C:plasma membrane"/>
    <property type="evidence" value="ECO:0007669"/>
    <property type="project" value="UniProtKB-SubCell"/>
</dbReference>
<dbReference type="PANTHER" id="PTHR28259">
    <property type="entry name" value="FLUORIDE EXPORT PROTEIN 1-RELATED"/>
    <property type="match status" value="1"/>
</dbReference>
<dbReference type="RefSeq" id="WP_119513170.1">
    <property type="nucleotide sequence ID" value="NZ_QXFK01000016.1"/>
</dbReference>
<comment type="subcellular location">
    <subcellularLocation>
        <location evidence="1 12">Cell membrane</location>
        <topology evidence="1 12">Multi-pass membrane protein</topology>
    </subcellularLocation>
</comment>
<keyword evidence="9 12" id="KW-0407">Ion channel</keyword>
<evidence type="ECO:0000256" key="8">
    <source>
        <dbReference type="ARBA" id="ARBA00023136"/>
    </source>
</evidence>
<keyword evidence="8 12" id="KW-0472">Membrane</keyword>
<keyword evidence="7 12" id="KW-0406">Ion transport</keyword>
<feature type="transmembrane region" description="Helical" evidence="12">
    <location>
        <begin position="43"/>
        <end position="66"/>
    </location>
</feature>
<dbReference type="OrthoDB" id="9806299at2"/>
<feature type="binding site" evidence="12">
    <location>
        <position position="89"/>
    </location>
    <ligand>
        <name>Na(+)</name>
        <dbReference type="ChEBI" id="CHEBI:29101"/>
        <note>structural</note>
    </ligand>
</feature>
<evidence type="ECO:0000313" key="13">
    <source>
        <dbReference type="EMBL" id="RIV77994.1"/>
    </source>
</evidence>
<dbReference type="Pfam" id="PF02537">
    <property type="entry name" value="CRCB"/>
    <property type="match status" value="1"/>
</dbReference>
<reference evidence="13 14" key="1">
    <citation type="submission" date="2018-08" db="EMBL/GenBank/DDBJ databases">
        <title>Altererythrobacter sp.Ery1 and Ery12, the genome sequencing of novel strains in genus Alterythrobacter.</title>
        <authorList>
            <person name="Cheng H."/>
            <person name="Wu Y.-H."/>
            <person name="Fang C."/>
            <person name="Xu X.-W."/>
        </authorList>
    </citation>
    <scope>NUCLEOTIDE SEQUENCE [LARGE SCALE GENOMIC DNA]</scope>
    <source>
        <strain evidence="13 14">Ery1</strain>
    </source>
</reference>
<sequence length="136" mass="14178">MSAVSPLAASLYVFAGGGAGALLRYQAGRLLTHLLGPQTVTAFPWATLTVNVIGSCAMGLLAGWLARHGETGGEQWRLLIGVGLLGGFTTFSAFSLELMLLIERGQPWLAVSYTLISVLAGLTGLYIGLIAMRIAA</sequence>
<keyword evidence="4 12" id="KW-0812">Transmembrane</keyword>
<feature type="transmembrane region" description="Helical" evidence="12">
    <location>
        <begin position="108"/>
        <end position="132"/>
    </location>
</feature>
<evidence type="ECO:0000256" key="10">
    <source>
        <dbReference type="ARBA" id="ARBA00035120"/>
    </source>
</evidence>
<feature type="transmembrane region" description="Helical" evidence="12">
    <location>
        <begin position="78"/>
        <end position="102"/>
    </location>
</feature>
<dbReference type="InterPro" id="IPR003691">
    <property type="entry name" value="FluC"/>
</dbReference>
<evidence type="ECO:0000256" key="2">
    <source>
        <dbReference type="ARBA" id="ARBA00022475"/>
    </source>
</evidence>
<name>A0A418NH86_9SPHN</name>
<feature type="binding site" evidence="12">
    <location>
        <position position="86"/>
    </location>
    <ligand>
        <name>Na(+)</name>
        <dbReference type="ChEBI" id="CHEBI:29101"/>
        <note>structural</note>
    </ligand>
</feature>
<keyword evidence="2 12" id="KW-1003">Cell membrane</keyword>
<protein>
    <recommendedName>
        <fullName evidence="12">Fluoride-specific ion channel FluC</fullName>
    </recommendedName>
</protein>
<keyword evidence="6 12" id="KW-0915">Sodium</keyword>
<dbReference type="Proteomes" id="UP000285092">
    <property type="component" value="Unassembled WGS sequence"/>
</dbReference>
<evidence type="ECO:0000256" key="11">
    <source>
        <dbReference type="ARBA" id="ARBA00035585"/>
    </source>
</evidence>
<dbReference type="AlphaFoldDB" id="A0A418NH86"/>
<comment type="caution">
    <text evidence="13">The sequence shown here is derived from an EMBL/GenBank/DDBJ whole genome shotgun (WGS) entry which is preliminary data.</text>
</comment>
<dbReference type="PANTHER" id="PTHR28259:SF1">
    <property type="entry name" value="FLUORIDE EXPORT PROTEIN 1-RELATED"/>
    <property type="match status" value="1"/>
</dbReference>
<accession>A0A418NH86</accession>
<gene>
    <name evidence="12 13" type="primary">crcB</name>
    <name evidence="12" type="synonym">fluC</name>
    <name evidence="13" type="ORF">D2V04_08875</name>
</gene>
<dbReference type="GO" id="GO:0046872">
    <property type="term" value="F:metal ion binding"/>
    <property type="evidence" value="ECO:0007669"/>
    <property type="project" value="UniProtKB-KW"/>
</dbReference>
<keyword evidence="12" id="KW-0813">Transport</keyword>
<proteinExistence type="inferred from homology"/>
<keyword evidence="5 12" id="KW-1133">Transmembrane helix</keyword>
<comment type="function">
    <text evidence="12">Fluoride-specific ion channel. Important for reducing fluoride concentration in the cell, thus reducing its toxicity.</text>
</comment>
<keyword evidence="3" id="KW-0997">Cell inner membrane</keyword>
<dbReference type="NCBIfam" id="TIGR00494">
    <property type="entry name" value="crcB"/>
    <property type="match status" value="1"/>
</dbReference>
<comment type="activity regulation">
    <text evidence="12">Na(+) is not transported, but it plays an essential structural role and its presence is essential for fluoride channel function.</text>
</comment>
<evidence type="ECO:0000256" key="3">
    <source>
        <dbReference type="ARBA" id="ARBA00022519"/>
    </source>
</evidence>